<dbReference type="EMBL" id="MLJW01000450">
    <property type="protein sequence ID" value="OIQ86935.1"/>
    <property type="molecule type" value="Genomic_DNA"/>
</dbReference>
<keyword evidence="1" id="KW-0472">Membrane</keyword>
<evidence type="ECO:0000256" key="1">
    <source>
        <dbReference type="SAM" id="Phobius"/>
    </source>
</evidence>
<evidence type="ECO:0000313" key="2">
    <source>
        <dbReference type="EMBL" id="OIQ86935.1"/>
    </source>
</evidence>
<organism evidence="2">
    <name type="scientific">mine drainage metagenome</name>
    <dbReference type="NCBI Taxonomy" id="410659"/>
    <lineage>
        <taxon>unclassified sequences</taxon>
        <taxon>metagenomes</taxon>
        <taxon>ecological metagenomes</taxon>
    </lineage>
</organism>
<proteinExistence type="predicted"/>
<dbReference type="AlphaFoldDB" id="A0A1J5R4G7"/>
<name>A0A1J5R4G7_9ZZZZ</name>
<reference evidence="2" key="1">
    <citation type="submission" date="2016-10" db="EMBL/GenBank/DDBJ databases">
        <title>Sequence of Gallionella enrichment culture.</title>
        <authorList>
            <person name="Poehlein A."/>
            <person name="Muehling M."/>
            <person name="Daniel R."/>
        </authorList>
    </citation>
    <scope>NUCLEOTIDE SEQUENCE</scope>
</reference>
<accession>A0A1J5R4G7</accession>
<protein>
    <submittedName>
        <fullName evidence="2">Uncharacterized protein</fullName>
    </submittedName>
</protein>
<sequence>MSLLTGLALGLMVMAVGSIGMVWYAVSHLKPRDRANCERRGKHAQ</sequence>
<keyword evidence="1" id="KW-0812">Transmembrane</keyword>
<comment type="caution">
    <text evidence="2">The sequence shown here is derived from an EMBL/GenBank/DDBJ whole genome shotgun (WGS) entry which is preliminary data.</text>
</comment>
<feature type="transmembrane region" description="Helical" evidence="1">
    <location>
        <begin position="6"/>
        <end position="26"/>
    </location>
</feature>
<gene>
    <name evidence="2" type="ORF">GALL_311940</name>
</gene>
<keyword evidence="1" id="KW-1133">Transmembrane helix</keyword>